<evidence type="ECO:0000259" key="1">
    <source>
        <dbReference type="Pfam" id="PF03108"/>
    </source>
</evidence>
<keyword evidence="3" id="KW-1185">Reference proteome</keyword>
<dbReference type="EMBL" id="GL348720">
    <property type="protein sequence ID" value="EFH41792.1"/>
    <property type="molecule type" value="Genomic_DNA"/>
</dbReference>
<dbReference type="Pfam" id="PF03108">
    <property type="entry name" value="DBD_Tnp_Mut"/>
    <property type="match status" value="1"/>
</dbReference>
<name>D7MTE5_ARALL</name>
<accession>D7MTE5</accession>
<sequence>MVHTIAVFGDWMLKNVWHFTIDQTKGSKLLVLVDDMSYAGLLQIVEEEYQLDMKRKGEENRKVSLVNELFATSGEKYKVQVANELFATRGEIRDHVDLGDQYDKNDGGDNNNILSSNNTDIKVGEYFKSKYEIQQRLWMLSVKYKFGWRVSKSDPTKLVVVCKNNGCSWRVLADINPQKEMP</sequence>
<proteinExistence type="predicted"/>
<dbReference type="HOGENOM" id="CLU_1483970_0_0_1"/>
<evidence type="ECO:0000313" key="3">
    <source>
        <dbReference type="Proteomes" id="UP000008694"/>
    </source>
</evidence>
<organism evidence="3">
    <name type="scientific">Arabidopsis lyrata subsp. lyrata</name>
    <name type="common">Lyre-leaved rock-cress</name>
    <dbReference type="NCBI Taxonomy" id="81972"/>
    <lineage>
        <taxon>Eukaryota</taxon>
        <taxon>Viridiplantae</taxon>
        <taxon>Streptophyta</taxon>
        <taxon>Embryophyta</taxon>
        <taxon>Tracheophyta</taxon>
        <taxon>Spermatophyta</taxon>
        <taxon>Magnoliopsida</taxon>
        <taxon>eudicotyledons</taxon>
        <taxon>Gunneridae</taxon>
        <taxon>Pentapetalae</taxon>
        <taxon>rosids</taxon>
        <taxon>malvids</taxon>
        <taxon>Brassicales</taxon>
        <taxon>Brassicaceae</taxon>
        <taxon>Camelineae</taxon>
        <taxon>Arabidopsis</taxon>
    </lineage>
</organism>
<dbReference type="Proteomes" id="UP000008694">
    <property type="component" value="Unassembled WGS sequence"/>
</dbReference>
<dbReference type="AlphaFoldDB" id="D7MTE5"/>
<reference evidence="3" key="1">
    <citation type="journal article" date="2011" name="Nat. Genet.">
        <title>The Arabidopsis lyrata genome sequence and the basis of rapid genome size change.</title>
        <authorList>
            <person name="Hu T.T."/>
            <person name="Pattyn P."/>
            <person name="Bakker E.G."/>
            <person name="Cao J."/>
            <person name="Cheng J.-F."/>
            <person name="Clark R.M."/>
            <person name="Fahlgren N."/>
            <person name="Fawcett J.A."/>
            <person name="Grimwood J."/>
            <person name="Gundlach H."/>
            <person name="Haberer G."/>
            <person name="Hollister J.D."/>
            <person name="Ossowski S."/>
            <person name="Ottilar R.P."/>
            <person name="Salamov A.A."/>
            <person name="Schneeberger K."/>
            <person name="Spannagl M."/>
            <person name="Wang X."/>
            <person name="Yang L."/>
            <person name="Nasrallah M.E."/>
            <person name="Bergelson J."/>
            <person name="Carrington J.C."/>
            <person name="Gaut B.S."/>
            <person name="Schmutz J."/>
            <person name="Mayer K.F.X."/>
            <person name="Van de Peer Y."/>
            <person name="Grigoriev I.V."/>
            <person name="Nordborg M."/>
            <person name="Weigel D."/>
            <person name="Guo Y.-L."/>
        </authorList>
    </citation>
    <scope>NUCLEOTIDE SEQUENCE [LARGE SCALE GENOMIC DNA]</scope>
    <source>
        <strain evidence="3">cv. MN47</strain>
    </source>
</reference>
<feature type="domain" description="Transposase MuDR plant" evidence="1">
    <location>
        <begin position="120"/>
        <end position="178"/>
    </location>
</feature>
<dbReference type="Gramene" id="Al_scaffold_0008_877">
    <property type="protein sequence ID" value="Al_scaffold_0008_877"/>
    <property type="gene ID" value="Al_scaffold_0008_877"/>
</dbReference>
<gene>
    <name evidence="2" type="ORF">ARALYDRAFT_684057</name>
</gene>
<evidence type="ECO:0000313" key="2">
    <source>
        <dbReference type="EMBL" id="EFH41792.1"/>
    </source>
</evidence>
<dbReference type="InterPro" id="IPR004332">
    <property type="entry name" value="Transposase_MuDR"/>
</dbReference>
<protein>
    <submittedName>
        <fullName evidence="2">Predicted protein</fullName>
    </submittedName>
</protein>